<evidence type="ECO:0000313" key="3">
    <source>
        <dbReference type="EMBL" id="TFK25425.1"/>
    </source>
</evidence>
<accession>A0A5C3KYR6</accession>
<sequence>MLHPLIFVYLLQLLIRPASGNGELIAPNSTSDDMQPQTPSSELPQGLDDRDIPSIIRGCLFTVFACTLVAVHPNVPGQTDGFLSILRRRLVLMLYCIISPDYVLIWAMRQWHSARSIAKAHAAQGWTKSHAFLVDMGGFMLCDNEGRELGILTIDRMRHLHQRGRIEWPSVTARQINDKSKADPFSKLLAMLQTAWFAAQIIVRGKHSLTITELEIITLGYTVFSWVMYILWWDKPSNVETTFPVPLVGQAPVGPFAEPLGQPIVNVGHGGMAMEVMRRRNELQGDNIRDEVEQLENDRDRPGQSDAGHREDTFPCHDSGWFATVYQVLKKVLFSAMMAIHNRAQCPLVQDATRNRNAGESGGSMDGELSIHGKSGRPKVRTSERLRGRETEGPAVRIRHGLSVLTCPDTGTRKWKERQECDVPRQ</sequence>
<gene>
    <name evidence="3" type="ORF">FA15DRAFT_639469</name>
</gene>
<feature type="region of interest" description="Disordered" evidence="1">
    <location>
        <begin position="354"/>
        <end position="397"/>
    </location>
</feature>
<feature type="region of interest" description="Disordered" evidence="1">
    <location>
        <begin position="292"/>
        <end position="313"/>
    </location>
</feature>
<reference evidence="3 4" key="1">
    <citation type="journal article" date="2019" name="Nat. Ecol. Evol.">
        <title>Megaphylogeny resolves global patterns of mushroom evolution.</title>
        <authorList>
            <person name="Varga T."/>
            <person name="Krizsan K."/>
            <person name="Foldi C."/>
            <person name="Dima B."/>
            <person name="Sanchez-Garcia M."/>
            <person name="Sanchez-Ramirez S."/>
            <person name="Szollosi G.J."/>
            <person name="Szarkandi J.G."/>
            <person name="Papp V."/>
            <person name="Albert L."/>
            <person name="Andreopoulos W."/>
            <person name="Angelini C."/>
            <person name="Antonin V."/>
            <person name="Barry K.W."/>
            <person name="Bougher N.L."/>
            <person name="Buchanan P."/>
            <person name="Buyck B."/>
            <person name="Bense V."/>
            <person name="Catcheside P."/>
            <person name="Chovatia M."/>
            <person name="Cooper J."/>
            <person name="Damon W."/>
            <person name="Desjardin D."/>
            <person name="Finy P."/>
            <person name="Geml J."/>
            <person name="Haridas S."/>
            <person name="Hughes K."/>
            <person name="Justo A."/>
            <person name="Karasinski D."/>
            <person name="Kautmanova I."/>
            <person name="Kiss B."/>
            <person name="Kocsube S."/>
            <person name="Kotiranta H."/>
            <person name="LaButti K.M."/>
            <person name="Lechner B.E."/>
            <person name="Liimatainen K."/>
            <person name="Lipzen A."/>
            <person name="Lukacs Z."/>
            <person name="Mihaltcheva S."/>
            <person name="Morgado L.N."/>
            <person name="Niskanen T."/>
            <person name="Noordeloos M.E."/>
            <person name="Ohm R.A."/>
            <person name="Ortiz-Santana B."/>
            <person name="Ovrebo C."/>
            <person name="Racz N."/>
            <person name="Riley R."/>
            <person name="Savchenko A."/>
            <person name="Shiryaev A."/>
            <person name="Soop K."/>
            <person name="Spirin V."/>
            <person name="Szebenyi C."/>
            <person name="Tomsovsky M."/>
            <person name="Tulloss R.E."/>
            <person name="Uehling J."/>
            <person name="Grigoriev I.V."/>
            <person name="Vagvolgyi C."/>
            <person name="Papp T."/>
            <person name="Martin F.M."/>
            <person name="Miettinen O."/>
            <person name="Hibbett D.S."/>
            <person name="Nagy L.G."/>
        </authorList>
    </citation>
    <scope>NUCLEOTIDE SEQUENCE [LARGE SCALE GENOMIC DNA]</scope>
    <source>
        <strain evidence="3 4">CBS 121175</strain>
    </source>
</reference>
<evidence type="ECO:0000313" key="4">
    <source>
        <dbReference type="Proteomes" id="UP000307440"/>
    </source>
</evidence>
<protein>
    <submittedName>
        <fullName evidence="3">Uncharacterized protein</fullName>
    </submittedName>
</protein>
<name>A0A5C3KYR6_COPMA</name>
<dbReference type="EMBL" id="ML210186">
    <property type="protein sequence ID" value="TFK25425.1"/>
    <property type="molecule type" value="Genomic_DNA"/>
</dbReference>
<organism evidence="3 4">
    <name type="scientific">Coprinopsis marcescibilis</name>
    <name type="common">Agaric fungus</name>
    <name type="synonym">Psathyrella marcescibilis</name>
    <dbReference type="NCBI Taxonomy" id="230819"/>
    <lineage>
        <taxon>Eukaryota</taxon>
        <taxon>Fungi</taxon>
        <taxon>Dikarya</taxon>
        <taxon>Basidiomycota</taxon>
        <taxon>Agaricomycotina</taxon>
        <taxon>Agaricomycetes</taxon>
        <taxon>Agaricomycetidae</taxon>
        <taxon>Agaricales</taxon>
        <taxon>Agaricineae</taxon>
        <taxon>Psathyrellaceae</taxon>
        <taxon>Coprinopsis</taxon>
    </lineage>
</organism>
<dbReference type="AlphaFoldDB" id="A0A5C3KYR6"/>
<dbReference type="PANTHER" id="PTHR35043">
    <property type="entry name" value="TRANSCRIPTION FACTOR DOMAIN-CONTAINING PROTEIN"/>
    <property type="match status" value="1"/>
</dbReference>
<feature type="chain" id="PRO_5023121307" evidence="2">
    <location>
        <begin position="21"/>
        <end position="426"/>
    </location>
</feature>
<feature type="region of interest" description="Disordered" evidence="1">
    <location>
        <begin position="25"/>
        <end position="49"/>
    </location>
</feature>
<dbReference type="Proteomes" id="UP000307440">
    <property type="component" value="Unassembled WGS sequence"/>
</dbReference>
<evidence type="ECO:0000256" key="1">
    <source>
        <dbReference type="SAM" id="MobiDB-lite"/>
    </source>
</evidence>
<dbReference type="STRING" id="230819.A0A5C3KYR6"/>
<evidence type="ECO:0000256" key="2">
    <source>
        <dbReference type="SAM" id="SignalP"/>
    </source>
</evidence>
<keyword evidence="2" id="KW-0732">Signal</keyword>
<feature type="signal peptide" evidence="2">
    <location>
        <begin position="1"/>
        <end position="20"/>
    </location>
</feature>
<dbReference type="PANTHER" id="PTHR35043:SF7">
    <property type="entry name" value="TRANSCRIPTION FACTOR DOMAIN-CONTAINING PROTEIN"/>
    <property type="match status" value="1"/>
</dbReference>
<feature type="compositionally biased region" description="Polar residues" evidence="1">
    <location>
        <begin position="27"/>
        <end position="43"/>
    </location>
</feature>
<proteinExistence type="predicted"/>
<dbReference type="OrthoDB" id="9451547at2759"/>
<feature type="compositionally biased region" description="Basic and acidic residues" evidence="1">
    <location>
        <begin position="381"/>
        <end position="392"/>
    </location>
</feature>
<keyword evidence="4" id="KW-1185">Reference proteome</keyword>